<evidence type="ECO:0000313" key="10">
    <source>
        <dbReference type="Proteomes" id="UP000502248"/>
    </source>
</evidence>
<evidence type="ECO:0000256" key="7">
    <source>
        <dbReference type="SAM" id="Phobius"/>
    </source>
</evidence>
<feature type="transmembrane region" description="Helical" evidence="7">
    <location>
        <begin position="399"/>
        <end position="420"/>
    </location>
</feature>
<keyword evidence="6 7" id="KW-0472">Membrane</keyword>
<dbReference type="GO" id="GO:0005886">
    <property type="term" value="C:plasma membrane"/>
    <property type="evidence" value="ECO:0007669"/>
    <property type="project" value="UniProtKB-SubCell"/>
</dbReference>
<dbReference type="PANTHER" id="PTHR23514">
    <property type="entry name" value="BYPASS OF STOP CODON PROTEIN 6"/>
    <property type="match status" value="1"/>
</dbReference>
<organism evidence="9 10">
    <name type="scientific">Cohnella herbarum</name>
    <dbReference type="NCBI Taxonomy" id="2728023"/>
    <lineage>
        <taxon>Bacteria</taxon>
        <taxon>Bacillati</taxon>
        <taxon>Bacillota</taxon>
        <taxon>Bacilli</taxon>
        <taxon>Bacillales</taxon>
        <taxon>Paenibacillaceae</taxon>
        <taxon>Cohnella</taxon>
    </lineage>
</organism>
<feature type="transmembrane region" description="Helical" evidence="7">
    <location>
        <begin position="30"/>
        <end position="47"/>
    </location>
</feature>
<keyword evidence="5 7" id="KW-1133">Transmembrane helix</keyword>
<sequence>MVYNSKDSSAYYILTWRNFCLKLGRLNTNYWLLLLIVFGGFLIFGFSENVKGPAIPRMQSDFSLDETQLGILLAFNSIGYLVACSFTGLLSSKIGIKWTGIIAFASMAISGVLMYLSASYAFLSASYFLMYIGNGMLEIGLAIMAARIFTKNTGAMMNLSHFFYGLSSAVAPIVASSMMGWNLFGGELGWRGMYLVMLSLSLLPIIPSLMAKFPGDNQEHGERMTLKSFTKDPGAWLIVAVLSFGVVSELAVGGWLVNFLEKAYGWSTDAAAGMLSIFFVFFMGARLFLGPVTDKIGYTLSIIILSAFSGICSLLAIFLGEQGAIWFAIAGIGIAPIYPTVMAMLAKRYPRGTDTAITFTVTIMGIASVVGNLLIGVIIDGVQKLFGNDEESSLLLGLQAGYGFIAAMALLCSVSCFILYRYLHKKNELV</sequence>
<evidence type="ECO:0000256" key="5">
    <source>
        <dbReference type="ARBA" id="ARBA00022989"/>
    </source>
</evidence>
<dbReference type="InterPro" id="IPR020846">
    <property type="entry name" value="MFS_dom"/>
</dbReference>
<feature type="domain" description="Major facilitator superfamily (MFS) profile" evidence="8">
    <location>
        <begin position="33"/>
        <end position="427"/>
    </location>
</feature>
<protein>
    <submittedName>
        <fullName evidence="9">MFS transporter</fullName>
    </submittedName>
</protein>
<dbReference type="GO" id="GO:0022857">
    <property type="term" value="F:transmembrane transporter activity"/>
    <property type="evidence" value="ECO:0007669"/>
    <property type="project" value="InterPro"/>
</dbReference>
<dbReference type="Gene3D" id="1.20.1250.20">
    <property type="entry name" value="MFS general substrate transporter like domains"/>
    <property type="match status" value="2"/>
</dbReference>
<evidence type="ECO:0000256" key="2">
    <source>
        <dbReference type="ARBA" id="ARBA00008335"/>
    </source>
</evidence>
<dbReference type="InterPro" id="IPR036259">
    <property type="entry name" value="MFS_trans_sf"/>
</dbReference>
<comment type="subcellular location">
    <subcellularLocation>
        <location evidence="1">Cell membrane</location>
        <topology evidence="1">Multi-pass membrane protein</topology>
    </subcellularLocation>
</comment>
<feature type="transmembrane region" description="Helical" evidence="7">
    <location>
        <begin position="128"/>
        <end position="150"/>
    </location>
</feature>
<dbReference type="EMBL" id="CP051680">
    <property type="protein sequence ID" value="QJD83834.1"/>
    <property type="molecule type" value="Genomic_DNA"/>
</dbReference>
<feature type="transmembrane region" description="Helical" evidence="7">
    <location>
        <begin position="234"/>
        <end position="258"/>
    </location>
</feature>
<dbReference type="InterPro" id="IPR011701">
    <property type="entry name" value="MFS"/>
</dbReference>
<feature type="transmembrane region" description="Helical" evidence="7">
    <location>
        <begin position="296"/>
        <end position="319"/>
    </location>
</feature>
<evidence type="ECO:0000256" key="6">
    <source>
        <dbReference type="ARBA" id="ARBA00023136"/>
    </source>
</evidence>
<keyword evidence="10" id="KW-1185">Reference proteome</keyword>
<name>A0A7Z2VJ57_9BACL</name>
<dbReference type="Pfam" id="PF07690">
    <property type="entry name" value="MFS_1"/>
    <property type="match status" value="1"/>
</dbReference>
<comment type="similarity">
    <text evidence="2">Belongs to the major facilitator superfamily.</text>
</comment>
<feature type="transmembrane region" description="Helical" evidence="7">
    <location>
        <begin position="270"/>
        <end position="289"/>
    </location>
</feature>
<evidence type="ECO:0000256" key="3">
    <source>
        <dbReference type="ARBA" id="ARBA00022448"/>
    </source>
</evidence>
<reference evidence="9 10" key="1">
    <citation type="submission" date="2020-04" db="EMBL/GenBank/DDBJ databases">
        <title>Genome sequencing of novel species.</title>
        <authorList>
            <person name="Heo J."/>
            <person name="Kim S.-J."/>
            <person name="Kim J.-S."/>
            <person name="Hong S.-B."/>
            <person name="Kwon S.-W."/>
        </authorList>
    </citation>
    <scope>NUCLEOTIDE SEQUENCE [LARGE SCALE GENOMIC DNA]</scope>
    <source>
        <strain evidence="9 10">MFER-1</strain>
    </source>
</reference>
<evidence type="ECO:0000256" key="1">
    <source>
        <dbReference type="ARBA" id="ARBA00004651"/>
    </source>
</evidence>
<evidence type="ECO:0000256" key="4">
    <source>
        <dbReference type="ARBA" id="ARBA00022692"/>
    </source>
</evidence>
<feature type="transmembrane region" description="Helical" evidence="7">
    <location>
        <begin position="101"/>
        <end position="122"/>
    </location>
</feature>
<evidence type="ECO:0000259" key="8">
    <source>
        <dbReference type="PROSITE" id="PS50850"/>
    </source>
</evidence>
<proteinExistence type="inferred from homology"/>
<keyword evidence="3" id="KW-0813">Transport</keyword>
<gene>
    <name evidence="9" type="ORF">HH215_12010</name>
</gene>
<feature type="transmembrane region" description="Helical" evidence="7">
    <location>
        <begin position="325"/>
        <end position="345"/>
    </location>
</feature>
<dbReference type="InterPro" id="IPR051788">
    <property type="entry name" value="MFS_Transporter"/>
</dbReference>
<feature type="transmembrane region" description="Helical" evidence="7">
    <location>
        <begin position="162"/>
        <end position="181"/>
    </location>
</feature>
<dbReference type="PROSITE" id="PS50850">
    <property type="entry name" value="MFS"/>
    <property type="match status" value="1"/>
</dbReference>
<feature type="transmembrane region" description="Helical" evidence="7">
    <location>
        <begin position="67"/>
        <end position="89"/>
    </location>
</feature>
<accession>A0A7Z2VJ57</accession>
<keyword evidence="4 7" id="KW-0812">Transmembrane</keyword>
<dbReference type="AlphaFoldDB" id="A0A7Z2VJ57"/>
<dbReference type="PANTHER" id="PTHR23514:SF3">
    <property type="entry name" value="BYPASS OF STOP CODON PROTEIN 6"/>
    <property type="match status" value="1"/>
</dbReference>
<dbReference type="KEGG" id="cheb:HH215_12010"/>
<feature type="transmembrane region" description="Helical" evidence="7">
    <location>
        <begin position="193"/>
        <end position="213"/>
    </location>
</feature>
<feature type="transmembrane region" description="Helical" evidence="7">
    <location>
        <begin position="357"/>
        <end position="379"/>
    </location>
</feature>
<dbReference type="SUPFAM" id="SSF103473">
    <property type="entry name" value="MFS general substrate transporter"/>
    <property type="match status" value="1"/>
</dbReference>
<evidence type="ECO:0000313" key="9">
    <source>
        <dbReference type="EMBL" id="QJD83834.1"/>
    </source>
</evidence>
<dbReference type="Proteomes" id="UP000502248">
    <property type="component" value="Chromosome"/>
</dbReference>